<proteinExistence type="inferred from homology"/>
<evidence type="ECO:0000256" key="6">
    <source>
        <dbReference type="SAM" id="MobiDB-lite"/>
    </source>
</evidence>
<dbReference type="Proteomes" id="UP000321234">
    <property type="component" value="Unassembled WGS sequence"/>
</dbReference>
<dbReference type="GO" id="GO:0046872">
    <property type="term" value="F:metal ion binding"/>
    <property type="evidence" value="ECO:0007669"/>
    <property type="project" value="UniProtKB-KW"/>
</dbReference>
<reference evidence="7 8" key="1">
    <citation type="submission" date="2019-07" db="EMBL/GenBank/DDBJ databases">
        <title>Quadrisphaera sp. strain DD2A genome sequencing and assembly.</title>
        <authorList>
            <person name="Kim I."/>
        </authorList>
    </citation>
    <scope>NUCLEOTIDE SEQUENCE [LARGE SCALE GENOMIC DNA]</scope>
    <source>
        <strain evidence="7 8">DD2A</strain>
    </source>
</reference>
<keyword evidence="5" id="KW-0560">Oxidoreductase</keyword>
<evidence type="ECO:0000313" key="8">
    <source>
        <dbReference type="Proteomes" id="UP000321234"/>
    </source>
</evidence>
<gene>
    <name evidence="7" type="ORF">FMM08_19830</name>
</gene>
<evidence type="ECO:0000256" key="5">
    <source>
        <dbReference type="ARBA" id="ARBA00023002"/>
    </source>
</evidence>
<dbReference type="RefSeq" id="WP_147928100.1">
    <property type="nucleotide sequence ID" value="NZ_VKAC01000014.1"/>
</dbReference>
<protein>
    <submittedName>
        <fullName evidence="7">Zinc-binding dehydrogenase</fullName>
    </submittedName>
</protein>
<dbReference type="PANTHER" id="PTHR43350">
    <property type="entry name" value="NAD-DEPENDENT ALCOHOL DEHYDROGENASE"/>
    <property type="match status" value="1"/>
</dbReference>
<dbReference type="EMBL" id="VKAC01000014">
    <property type="protein sequence ID" value="TXR52446.1"/>
    <property type="molecule type" value="Genomic_DNA"/>
</dbReference>
<keyword evidence="8" id="KW-1185">Reference proteome</keyword>
<dbReference type="Gene3D" id="3.90.180.10">
    <property type="entry name" value="Medium-chain alcohol dehydrogenases, catalytic domain"/>
    <property type="match status" value="2"/>
</dbReference>
<dbReference type="InterPro" id="IPR036291">
    <property type="entry name" value="NAD(P)-bd_dom_sf"/>
</dbReference>
<evidence type="ECO:0000256" key="2">
    <source>
        <dbReference type="ARBA" id="ARBA00008072"/>
    </source>
</evidence>
<dbReference type="SUPFAM" id="SSF50129">
    <property type="entry name" value="GroES-like"/>
    <property type="match status" value="1"/>
</dbReference>
<comment type="cofactor">
    <cofactor evidence="1">
        <name>Zn(2+)</name>
        <dbReference type="ChEBI" id="CHEBI:29105"/>
    </cofactor>
</comment>
<feature type="region of interest" description="Disordered" evidence="6">
    <location>
        <begin position="1"/>
        <end position="23"/>
    </location>
</feature>
<feature type="compositionally biased region" description="Polar residues" evidence="6">
    <location>
        <begin position="1"/>
        <end position="12"/>
    </location>
</feature>
<comment type="caution">
    <text evidence="7">The sequence shown here is derived from an EMBL/GenBank/DDBJ whole genome shotgun (WGS) entry which is preliminary data.</text>
</comment>
<dbReference type="InterPro" id="IPR011032">
    <property type="entry name" value="GroES-like_sf"/>
</dbReference>
<keyword evidence="4" id="KW-0862">Zinc</keyword>
<evidence type="ECO:0000256" key="4">
    <source>
        <dbReference type="ARBA" id="ARBA00022833"/>
    </source>
</evidence>
<keyword evidence="3" id="KW-0479">Metal-binding</keyword>
<evidence type="ECO:0000313" key="7">
    <source>
        <dbReference type="EMBL" id="TXR52446.1"/>
    </source>
</evidence>
<sequence>MPVQALQSSEPSGQPGRSPLHATAYWTTGPGTGELRSETLSPPGAGQVLVRTLHSGVSRGSELLVHRGGVPPEVAQSMRAPFQQGDLPGPVKYGYLSVGVVEAVGRGADKDDEQGGSPLLGKTVFCLHPHQDRYVVPADAVHPVPTTVPARRAVLAGTVETALNALWDAAPRFGDRVAVVGAGMVGAAVAALARRFPLQRLQLVDRDPSRAELAASLGVDFALPEQAAGGCDIVVHASASGEGLSRALELLGPEGEVVEVSWYGDAPVTVRLGAGFHARRLAIRASQVGTVATARRARRSTSERLQLALELLSDPVFDALLSGSVGLDDLPAAMVDLATGRRSALCLVVDHPTVPSDLAS</sequence>
<dbReference type="SUPFAM" id="SSF51735">
    <property type="entry name" value="NAD(P)-binding Rossmann-fold domains"/>
    <property type="match status" value="1"/>
</dbReference>
<organism evidence="7 8">
    <name type="scientific">Quadrisphaera setariae</name>
    <dbReference type="NCBI Taxonomy" id="2593304"/>
    <lineage>
        <taxon>Bacteria</taxon>
        <taxon>Bacillati</taxon>
        <taxon>Actinomycetota</taxon>
        <taxon>Actinomycetes</taxon>
        <taxon>Kineosporiales</taxon>
        <taxon>Kineosporiaceae</taxon>
        <taxon>Quadrisphaera</taxon>
    </lineage>
</organism>
<comment type="similarity">
    <text evidence="2">Belongs to the zinc-containing alcohol dehydrogenase family.</text>
</comment>
<dbReference type="GO" id="GO:0016491">
    <property type="term" value="F:oxidoreductase activity"/>
    <property type="evidence" value="ECO:0007669"/>
    <property type="project" value="UniProtKB-KW"/>
</dbReference>
<evidence type="ECO:0000256" key="1">
    <source>
        <dbReference type="ARBA" id="ARBA00001947"/>
    </source>
</evidence>
<dbReference type="PANTHER" id="PTHR43350:SF19">
    <property type="entry name" value="D-GULOSIDE 3-DEHYDROGENASE"/>
    <property type="match status" value="1"/>
</dbReference>
<name>A0A5C8Z695_9ACTN</name>
<accession>A0A5C8Z695</accession>
<dbReference type="OrthoDB" id="9781588at2"/>
<dbReference type="AlphaFoldDB" id="A0A5C8Z695"/>
<dbReference type="CDD" id="cd08255">
    <property type="entry name" value="2-desacetyl-2-hydroxyethyl_bacteriochlorophyllide_like"/>
    <property type="match status" value="1"/>
</dbReference>
<evidence type="ECO:0000256" key="3">
    <source>
        <dbReference type="ARBA" id="ARBA00022723"/>
    </source>
</evidence>
<dbReference type="Gene3D" id="3.40.50.720">
    <property type="entry name" value="NAD(P)-binding Rossmann-like Domain"/>
    <property type="match status" value="1"/>
</dbReference>